<dbReference type="Gene3D" id="3.40.50.1010">
    <property type="entry name" value="5'-nuclease"/>
    <property type="match status" value="1"/>
</dbReference>
<dbReference type="Pfam" id="PF13470">
    <property type="entry name" value="PIN_3"/>
    <property type="match status" value="1"/>
</dbReference>
<name>A0A5B8VYW0_9SPHI</name>
<organism evidence="2 3">
    <name type="scientific">Mucilaginibacter ginsenosidivorax</name>
    <dbReference type="NCBI Taxonomy" id="862126"/>
    <lineage>
        <taxon>Bacteria</taxon>
        <taxon>Pseudomonadati</taxon>
        <taxon>Bacteroidota</taxon>
        <taxon>Sphingobacteriia</taxon>
        <taxon>Sphingobacteriales</taxon>
        <taxon>Sphingobacteriaceae</taxon>
        <taxon>Mucilaginibacter</taxon>
    </lineage>
</organism>
<reference evidence="2 3" key="1">
    <citation type="journal article" date="2013" name="J. Microbiol.">
        <title>Mucilaginibacter ginsenosidivorax sp. nov., with ginsenoside converting activity isolated from sediment.</title>
        <authorList>
            <person name="Kim J.K."/>
            <person name="Choi T.E."/>
            <person name="Liu Q.M."/>
            <person name="Park H.Y."/>
            <person name="Yi T.H."/>
            <person name="Yoon M.H."/>
            <person name="Kim S.C."/>
            <person name="Im W.T."/>
        </authorList>
    </citation>
    <scope>NUCLEOTIDE SEQUENCE [LARGE SCALE GENOMIC DNA]</scope>
    <source>
        <strain evidence="2 3">KHI28</strain>
    </source>
</reference>
<dbReference type="AlphaFoldDB" id="A0A5B8VYW0"/>
<dbReference type="InterPro" id="IPR002716">
    <property type="entry name" value="PIN_dom"/>
</dbReference>
<keyword evidence="3" id="KW-1185">Reference proteome</keyword>
<accession>A0A5B8VYW0</accession>
<protein>
    <submittedName>
        <fullName evidence="2">PIN domain-containing protein</fullName>
    </submittedName>
</protein>
<feature type="domain" description="PIN" evidence="1">
    <location>
        <begin position="7"/>
        <end position="119"/>
    </location>
</feature>
<dbReference type="SUPFAM" id="SSF88723">
    <property type="entry name" value="PIN domain-like"/>
    <property type="match status" value="1"/>
</dbReference>
<dbReference type="Proteomes" id="UP000321362">
    <property type="component" value="Chromosome"/>
</dbReference>
<gene>
    <name evidence="2" type="ORF">FSB76_11500</name>
</gene>
<evidence type="ECO:0000259" key="1">
    <source>
        <dbReference type="Pfam" id="PF13470"/>
    </source>
</evidence>
<evidence type="ECO:0000313" key="3">
    <source>
        <dbReference type="Proteomes" id="UP000321362"/>
    </source>
</evidence>
<dbReference type="InterPro" id="IPR029060">
    <property type="entry name" value="PIN-like_dom_sf"/>
</dbReference>
<dbReference type="KEGG" id="mgk:FSB76_11500"/>
<dbReference type="EMBL" id="CP042437">
    <property type="protein sequence ID" value="QEC76543.1"/>
    <property type="molecule type" value="Genomic_DNA"/>
</dbReference>
<proteinExistence type="predicted"/>
<evidence type="ECO:0000313" key="2">
    <source>
        <dbReference type="EMBL" id="QEC76543.1"/>
    </source>
</evidence>
<sequence length="138" mass="15797">MRVVITVFIDSDVILDALLKRPGFYLPAANILELAYEKRLKLQTSSVVFVNAHYFLDKFDKVNKLELLKRLRSIVSIIEIGEKIIDLAISSNFVDFEDAVQFYAAKSANADFIITRNIKDYKHSTIPVLTAEQFLRTL</sequence>